<dbReference type="InterPro" id="IPR006180">
    <property type="entry name" value="3-OHacyl-CoA_DH_CS"/>
</dbReference>
<evidence type="ECO:0000256" key="13">
    <source>
        <dbReference type="ARBA" id="ARBA00023268"/>
    </source>
</evidence>
<dbReference type="Gene3D" id="3.40.50.720">
    <property type="entry name" value="NAD(P)-binding Rossmann-like Domain"/>
    <property type="match status" value="1"/>
</dbReference>
<dbReference type="InterPro" id="IPR012802">
    <property type="entry name" value="FadJ"/>
</dbReference>
<comment type="similarity">
    <text evidence="2">In the central section; belongs to the 3-hydroxyacyl-CoA dehydrogenase family.</text>
</comment>
<keyword evidence="10" id="KW-0443">Lipid metabolism</keyword>
<dbReference type="GO" id="GO:0070403">
    <property type="term" value="F:NAD+ binding"/>
    <property type="evidence" value="ECO:0007669"/>
    <property type="project" value="InterPro"/>
</dbReference>
<dbReference type="GO" id="GO:0006635">
    <property type="term" value="P:fatty acid beta-oxidation"/>
    <property type="evidence" value="ECO:0007669"/>
    <property type="project" value="InterPro"/>
</dbReference>
<dbReference type="InterPro" id="IPR006176">
    <property type="entry name" value="3-OHacyl-CoA_DH_NAD-bd"/>
</dbReference>
<dbReference type="InterPro" id="IPR008927">
    <property type="entry name" value="6-PGluconate_DH-like_C_sf"/>
</dbReference>
<dbReference type="EC" id="4.2.1.17" evidence="4"/>
<dbReference type="InterPro" id="IPR006108">
    <property type="entry name" value="3HC_DH_C"/>
</dbReference>
<dbReference type="NCBIfam" id="NF008363">
    <property type="entry name" value="PRK11154.1"/>
    <property type="match status" value="1"/>
</dbReference>
<sequence>MTDQQQAFAMSVDDQGIAVIVIDVPNESQNTLKEAFVDDISAILDDLENNSDVKGLIITSGKDDSFVAGADISMLKAVTEASQATQLSAAGQQIFNRLENLNIPTVAAINGACLGGGLELAMACHQRVATQESKTKLGLPEVQLGVLPGSGGTQRLPRLVGIATSLDMMLTGKQLNARRALKAGLVDEVVPTANLMVAAKKRIESMAKKGRWKKSCDEPANEWGKVFSAAGAQKLALESNSFGRKVIFDQARKTVGAKTKGNYPAPLKIIECVEMGMEHGFVKGLEVEAKYFGELVMSPEARQLMNIFFAVTELKKDSGVDGDVTPKTIHKVGVLGGGLMGAGIASVTVEKAKIPVRVKDVSIEGVNHALGYNWKLISKKLQRRQYSEIEAKAVQARLTGGTDYQGFQHADMVIEAVFEDLELKHKMVKEVEALQNEKVIFATNTSSIPIAEIATASKRPEQVVGLHYFSPVEKMPLLEIIKTEQTSAEVIATAVEFGKKQGKTVIVVNDGAGFYVNRILAPYMNEAARLVAEGVAVDQIDKALVKAGFPVGPMTLLDEVGIDVATKVAPILQQAFGERMEPPEVFEKVKADDRKGKKNGRGFYLYGDKKKSGKSVDPSIYKVLGVNPTTSISDTEIVERCMLMMLNEAARCLDEGIIRSPRDGDIGAIFGIGFPPFLGGPFRHMESLGIAQVVDRLEHYAKAKGERFSPAETLIEKKKEGKAFYN</sequence>
<evidence type="ECO:0000256" key="3">
    <source>
        <dbReference type="ARBA" id="ARBA00008750"/>
    </source>
</evidence>
<proteinExistence type="inferred from homology"/>
<dbReference type="PANTHER" id="PTHR43612">
    <property type="entry name" value="TRIFUNCTIONAL ENZYME SUBUNIT ALPHA"/>
    <property type="match status" value="1"/>
</dbReference>
<dbReference type="Pfam" id="PF00725">
    <property type="entry name" value="3HCDH"/>
    <property type="match status" value="1"/>
</dbReference>
<feature type="domain" description="3-hydroxyacyl-CoA dehydrogenase C-terminal" evidence="15">
    <location>
        <begin position="513"/>
        <end position="606"/>
    </location>
</feature>
<dbReference type="RefSeq" id="WP_309202614.1">
    <property type="nucleotide sequence ID" value="NZ_CP133548.1"/>
</dbReference>
<dbReference type="PROSITE" id="PS00067">
    <property type="entry name" value="3HCDH"/>
    <property type="match status" value="1"/>
</dbReference>
<evidence type="ECO:0000256" key="10">
    <source>
        <dbReference type="ARBA" id="ARBA00023098"/>
    </source>
</evidence>
<keyword evidence="11 17" id="KW-0413">Isomerase</keyword>
<evidence type="ECO:0000259" key="16">
    <source>
        <dbReference type="Pfam" id="PF02737"/>
    </source>
</evidence>
<evidence type="ECO:0000256" key="4">
    <source>
        <dbReference type="ARBA" id="ARBA00012076"/>
    </source>
</evidence>
<dbReference type="Gene3D" id="1.10.1040.50">
    <property type="match status" value="1"/>
</dbReference>
<dbReference type="PANTHER" id="PTHR43612:SF3">
    <property type="entry name" value="TRIFUNCTIONAL ENZYME SUBUNIT ALPHA, MITOCHONDRIAL"/>
    <property type="match status" value="1"/>
</dbReference>
<keyword evidence="18" id="KW-1185">Reference proteome</keyword>
<feature type="domain" description="3-hydroxyacyl-CoA dehydrogenase NAD binding" evidence="16">
    <location>
        <begin position="331"/>
        <end position="510"/>
    </location>
</feature>
<dbReference type="GO" id="GO:0004300">
    <property type="term" value="F:enoyl-CoA hydratase activity"/>
    <property type="evidence" value="ECO:0007669"/>
    <property type="project" value="UniProtKB-EC"/>
</dbReference>
<keyword evidence="7" id="KW-0442">Lipid degradation</keyword>
<organism evidence="17 18">
    <name type="scientific">Pleionea litopenaei</name>
    <dbReference type="NCBI Taxonomy" id="3070815"/>
    <lineage>
        <taxon>Bacteria</taxon>
        <taxon>Pseudomonadati</taxon>
        <taxon>Pseudomonadota</taxon>
        <taxon>Gammaproteobacteria</taxon>
        <taxon>Oceanospirillales</taxon>
        <taxon>Pleioneaceae</taxon>
        <taxon>Pleionea</taxon>
    </lineage>
</organism>
<dbReference type="CDD" id="cd06558">
    <property type="entry name" value="crotonase-like"/>
    <property type="match status" value="1"/>
</dbReference>
<dbReference type="InterPro" id="IPR029045">
    <property type="entry name" value="ClpP/crotonase-like_dom_sf"/>
</dbReference>
<evidence type="ECO:0000256" key="11">
    <source>
        <dbReference type="ARBA" id="ARBA00023235"/>
    </source>
</evidence>
<dbReference type="Pfam" id="PF00378">
    <property type="entry name" value="ECH_1"/>
    <property type="match status" value="1"/>
</dbReference>
<dbReference type="FunFam" id="3.40.50.720:FF:000009">
    <property type="entry name" value="Fatty oxidation complex, alpha subunit"/>
    <property type="match status" value="1"/>
</dbReference>
<evidence type="ECO:0000256" key="9">
    <source>
        <dbReference type="ARBA" id="ARBA00023027"/>
    </source>
</evidence>
<dbReference type="Pfam" id="PF02737">
    <property type="entry name" value="3HCDH_N"/>
    <property type="match status" value="1"/>
</dbReference>
<dbReference type="InterPro" id="IPR036291">
    <property type="entry name" value="NAD(P)-bd_dom_sf"/>
</dbReference>
<keyword evidence="9" id="KW-0520">NAD</keyword>
<evidence type="ECO:0000256" key="14">
    <source>
        <dbReference type="ARBA" id="ARBA00049556"/>
    </source>
</evidence>
<comment type="catalytic activity">
    <reaction evidence="14">
        <text>a (3S)-3-hydroxyacyl-CoA + NAD(+) = a 3-oxoacyl-CoA + NADH + H(+)</text>
        <dbReference type="Rhea" id="RHEA:22432"/>
        <dbReference type="ChEBI" id="CHEBI:15378"/>
        <dbReference type="ChEBI" id="CHEBI:57318"/>
        <dbReference type="ChEBI" id="CHEBI:57540"/>
        <dbReference type="ChEBI" id="CHEBI:57945"/>
        <dbReference type="ChEBI" id="CHEBI:90726"/>
        <dbReference type="EC" id="1.1.1.35"/>
    </reaction>
</comment>
<dbReference type="NCBIfam" id="TIGR02440">
    <property type="entry name" value="FadJ"/>
    <property type="match status" value="1"/>
</dbReference>
<comment type="similarity">
    <text evidence="3">In the N-terminal section; belongs to the enoyl-CoA hydratase/isomerase family.</text>
</comment>
<dbReference type="Gene3D" id="3.90.226.10">
    <property type="entry name" value="2-enoyl-CoA Hydratase, Chain A, domain 1"/>
    <property type="match status" value="1"/>
</dbReference>
<accession>A0AA51RTL6</accession>
<keyword evidence="13" id="KW-0511">Multifunctional enzyme</keyword>
<name>A0AA51RTL6_9GAMM</name>
<evidence type="ECO:0000256" key="8">
    <source>
        <dbReference type="ARBA" id="ARBA00023002"/>
    </source>
</evidence>
<keyword evidence="6" id="KW-0276">Fatty acid metabolism</keyword>
<dbReference type="GO" id="GO:0016509">
    <property type="term" value="F:long-chain (3S)-3-hydroxyacyl-CoA dehydrogenase (NAD+) activity"/>
    <property type="evidence" value="ECO:0007669"/>
    <property type="project" value="TreeGrafter"/>
</dbReference>
<evidence type="ECO:0000256" key="1">
    <source>
        <dbReference type="ARBA" id="ARBA00005005"/>
    </source>
</evidence>
<dbReference type="SUPFAM" id="SSF51735">
    <property type="entry name" value="NAD(P)-binding Rossmann-fold domains"/>
    <property type="match status" value="1"/>
</dbReference>
<dbReference type="Proteomes" id="UP001239782">
    <property type="component" value="Chromosome"/>
</dbReference>
<dbReference type="EMBL" id="CP133548">
    <property type="protein sequence ID" value="WMS87471.1"/>
    <property type="molecule type" value="Genomic_DNA"/>
</dbReference>
<reference evidence="17 18" key="1">
    <citation type="submission" date="2023-08" db="EMBL/GenBank/DDBJ databases">
        <title>Pleionea litopenaei sp. nov., isolated from stomach of juvenile Litopenaeus vannamei.</title>
        <authorList>
            <person name="Rho A.M."/>
            <person name="Hwang C.Y."/>
        </authorList>
    </citation>
    <scope>NUCLEOTIDE SEQUENCE [LARGE SCALE GENOMIC DNA]</scope>
    <source>
        <strain evidence="17 18">HL-JVS1</strain>
    </source>
</reference>
<dbReference type="SUPFAM" id="SSF48179">
    <property type="entry name" value="6-phosphogluconate dehydrogenase C-terminal domain-like"/>
    <property type="match status" value="2"/>
</dbReference>
<evidence type="ECO:0000256" key="2">
    <source>
        <dbReference type="ARBA" id="ARBA00007005"/>
    </source>
</evidence>
<evidence type="ECO:0000256" key="5">
    <source>
        <dbReference type="ARBA" id="ARBA00022490"/>
    </source>
</evidence>
<evidence type="ECO:0000256" key="7">
    <source>
        <dbReference type="ARBA" id="ARBA00022963"/>
    </source>
</evidence>
<dbReference type="InterPro" id="IPR050136">
    <property type="entry name" value="FA_oxidation_alpha_subunit"/>
</dbReference>
<comment type="pathway">
    <text evidence="1">Lipid metabolism; fatty acid beta-oxidation.</text>
</comment>
<dbReference type="SUPFAM" id="SSF52096">
    <property type="entry name" value="ClpP/crotonase"/>
    <property type="match status" value="1"/>
</dbReference>
<gene>
    <name evidence="17" type="primary">fadJ</name>
    <name evidence="17" type="ORF">Q9312_00735</name>
</gene>
<keyword evidence="12 17" id="KW-0456">Lyase</keyword>
<protein>
    <recommendedName>
        <fullName evidence="4">enoyl-CoA hydratase</fullName>
        <ecNumber evidence="4">4.2.1.17</ecNumber>
    </recommendedName>
</protein>
<dbReference type="KEGG" id="plei:Q9312_00735"/>
<dbReference type="AlphaFoldDB" id="A0AA51RTL6"/>
<dbReference type="GO" id="GO:0008692">
    <property type="term" value="F:3-hydroxybutyryl-CoA epimerase activity"/>
    <property type="evidence" value="ECO:0007669"/>
    <property type="project" value="InterPro"/>
</dbReference>
<dbReference type="FunFam" id="3.90.226.10:FF:000011">
    <property type="entry name" value="Fatty acid oxidation complex subunit alpha"/>
    <property type="match status" value="1"/>
</dbReference>
<dbReference type="InterPro" id="IPR001753">
    <property type="entry name" value="Enoyl-CoA_hydra/iso"/>
</dbReference>
<evidence type="ECO:0000256" key="6">
    <source>
        <dbReference type="ARBA" id="ARBA00022832"/>
    </source>
</evidence>
<evidence type="ECO:0000313" key="17">
    <source>
        <dbReference type="EMBL" id="WMS87471.1"/>
    </source>
</evidence>
<evidence type="ECO:0000259" key="15">
    <source>
        <dbReference type="Pfam" id="PF00725"/>
    </source>
</evidence>
<keyword evidence="5" id="KW-0963">Cytoplasm</keyword>
<evidence type="ECO:0000313" key="18">
    <source>
        <dbReference type="Proteomes" id="UP001239782"/>
    </source>
</evidence>
<keyword evidence="8 17" id="KW-0560">Oxidoreductase</keyword>
<evidence type="ECO:0000256" key="12">
    <source>
        <dbReference type="ARBA" id="ARBA00023239"/>
    </source>
</evidence>